<dbReference type="Pfam" id="PF02207">
    <property type="entry name" value="zf-UBR"/>
    <property type="match status" value="1"/>
</dbReference>
<dbReference type="GO" id="GO:0061630">
    <property type="term" value="F:ubiquitin protein ligase activity"/>
    <property type="evidence" value="ECO:0007669"/>
    <property type="project" value="UniProtKB-UniRule"/>
</dbReference>
<dbReference type="Pfam" id="PF18995">
    <property type="entry name" value="PRT6_C"/>
    <property type="match status" value="1"/>
</dbReference>
<gene>
    <name evidence="12" type="ORF">N7532_008852</name>
</gene>
<accession>A0A9W9EY67</accession>
<dbReference type="GeneID" id="81360323"/>
<dbReference type="PANTHER" id="PTHR21497:SF24">
    <property type="entry name" value="E3 UBIQUITIN-PROTEIN LIGASE UBR1"/>
    <property type="match status" value="1"/>
</dbReference>
<dbReference type="CDD" id="cd16482">
    <property type="entry name" value="RING-H2_UBR1-like"/>
    <property type="match status" value="1"/>
</dbReference>
<dbReference type="InterPro" id="IPR036390">
    <property type="entry name" value="WH_DNA-bd_sf"/>
</dbReference>
<dbReference type="Pfam" id="PF22960">
    <property type="entry name" value="WHD_UBR1"/>
    <property type="match status" value="1"/>
</dbReference>
<dbReference type="CDD" id="cd19673">
    <property type="entry name" value="UBR-box_UBR3"/>
    <property type="match status" value="1"/>
</dbReference>
<feature type="region of interest" description="Disordered" evidence="10">
    <location>
        <begin position="398"/>
        <end position="429"/>
    </location>
</feature>
<evidence type="ECO:0000256" key="3">
    <source>
        <dbReference type="ARBA" id="ARBA00022723"/>
    </source>
</evidence>
<comment type="similarity">
    <text evidence="7 9">Belongs to the E3 ubiquitin-protein ligase UBR1-like family.</text>
</comment>
<evidence type="ECO:0000256" key="1">
    <source>
        <dbReference type="ARBA" id="ARBA00000900"/>
    </source>
</evidence>
<name>A0A9W9EY67_9EURO</name>
<organism evidence="12 13">
    <name type="scientific">Penicillium argentinense</name>
    <dbReference type="NCBI Taxonomy" id="1131581"/>
    <lineage>
        <taxon>Eukaryota</taxon>
        <taxon>Fungi</taxon>
        <taxon>Dikarya</taxon>
        <taxon>Ascomycota</taxon>
        <taxon>Pezizomycotina</taxon>
        <taxon>Eurotiomycetes</taxon>
        <taxon>Eurotiomycetidae</taxon>
        <taxon>Eurotiales</taxon>
        <taxon>Aspergillaceae</taxon>
        <taxon>Penicillium</taxon>
    </lineage>
</organism>
<comment type="catalytic activity">
    <reaction evidence="1 9">
        <text>S-ubiquitinyl-[E2 ubiquitin-conjugating enzyme]-L-cysteine + [acceptor protein]-L-lysine = [E2 ubiquitin-conjugating enzyme]-L-cysteine + N(6)-ubiquitinyl-[acceptor protein]-L-lysine.</text>
        <dbReference type="EC" id="2.3.2.27"/>
    </reaction>
</comment>
<feature type="zinc finger region" description="UBR-type" evidence="8">
    <location>
        <begin position="84"/>
        <end position="156"/>
    </location>
</feature>
<evidence type="ECO:0000256" key="9">
    <source>
        <dbReference type="RuleBase" id="RU366018"/>
    </source>
</evidence>
<dbReference type="GO" id="GO:0008270">
    <property type="term" value="F:zinc ion binding"/>
    <property type="evidence" value="ECO:0007669"/>
    <property type="project" value="UniProtKB-UniRule"/>
</dbReference>
<protein>
    <recommendedName>
        <fullName evidence="9">E3 ubiquitin-protein ligase</fullName>
        <ecNumber evidence="9">2.3.2.27</ecNumber>
    </recommendedName>
</protein>
<dbReference type="FunFam" id="1.10.10.2670:FF:000004">
    <property type="entry name" value="Ubiquitin-protein ligase E3 component (UBR1)"/>
    <property type="match status" value="1"/>
</dbReference>
<sequence>MHMLAECERILGDGLLRLPQQHNYRYGPQAERDLLELLFRSLVGHNDELIHHLFPDGAPTGAWKLAESQGAREGAEYSEAARGKRCGHIFRAGEATYRCLTCASDDTCVLCSRCFDSSDHSGHQYQISLSSGNCGCCDCGDDEAWRLPLFCAIHTDSGNEKEKERAKIELPSELLATIRLTISRVLDYFCDVISCSPEQLRLPKTIEGIKADEEASRLRPSWYGAGDQEEEEPEFALLLWNDEKHTIRDVSNQVTRACRERDSFGVARAHETNDIGRSVIKYSKDLQKLLGVSNVIEQIKVTVTVRSARDTFREQMCGTIVEWLADIAGCSILEDNEIFRQAICEELLSPWRKGSGGYNEDIGMKGIDDHEIAEHPRRRPVLLSLPNHGQFVVQVNEAVDEDIDDDNGPDEDDEDYVEAHDDADDEDDDMELELARLQDAEDEDGDMDMDGVNPDLAFAEQILAQMTGVVPRPPVPVSEEREATPAPAEQEQSNEATSGEQGSQQTDPNSYVAIPRTPAHVVRPKPGGTQGHWQVRPPMQVPGEKVAPYEDLWQRTRLDWLVLYDLRLWKKTRTDLRDLYISTVVNVPQFKRIMGLRLSALYTALAQLYLIADREPDHSIVNLSLQLLTTPSITEEIVMRGNFLTKVMSILYTFLTTRQVEEPHAVNPNATLAFDAGSVTNRRLYHFFLDLRYLLQSEYVQHRVRTEEQYLPQFLDLVKLSQGICPNVRAVGEHVEYETDAWISASILMREINRLCQQFCEAFRNPETDNGQDLLRAIKTTTVTAVLHSAGVERKRFDQAEIKEEVRFKTLPPFDFEVGASGQIPCHRVVEFIVEKGSISFHHALHYTLSWLIECGRGISSEVMRNALFEAAETARQQLHAAKAANSEHIDDSILALGTEDLLLTMFDYPLRVCAWLAQMKAGMWVRNGLSLRHQMSQYRGVSSRNFAYYRDIFLLQTALVTCNPSRVLASIAHRFGMVDWMMRNYVPRPGYEDAQIIDVAEEFVHLLVILLTDRTSVSAIDDSTHTTKETISRDIAHVLCFKPLSFSDLSTRLNDKLQDSDMFQDVLEEVTEFRPPEGLNDSGKFELKEEYLDLVDPYSTHFSKNQRDEAETIYREWMAKKTGKNASDIVFEPKLRPITSGVFSDLPRFTGTILFAQIVHQCLEYVLISQQSTPSIPPTRVETFLQVLLHLILASVLEDDSQDSNIEIEQGQSFNLHALSKAREIAAGNLTIVGLLEKISVTGEYSSCGPKIRHILKRLWQKRPRTYAAATASLKFPFDRIDTNSPAIDIDNEKEAKKKNAMERNAKVMAQFQQQQQNFLNSQGDIDWGEDEFSDLEEDEATHETKTWKYPSGTCILCQERCQEETADSRLYGTFAMIQDSTILRQTDIRDADRIREALKTPSSLDRSAEEIRPFGVAGENRTTIKRLDSAGKEVISEKVGLSKGFNPRSTLRGPVTTGCGHIMHFSCFDAYNSATQRRHNQQIARQHPERIEFKEFVCPLCKALGNAFLPIVWKGKEESYPGALNSSTSFEEWMKAGLKQTLNESENLSVIMIEKDKAYRQPYAELFKDYLSKTLVTPLSSKISQLVASSSLPGGVPSFLSSTTRAIMPGLFPGTEDMAPSSPLQQALGPADGPIFELMKIFRRLKSTIQTNQINSIFNTTSENINTDELAHTDSLIRSFGLSIAAVEIAQRGVPSEPGSTLLEKIPPLTLTHLRVLAETAVTYAAVAWVSSNNAQKSRPSNEFQEMHRQKICQLLVGYPSLNGTPLLNDVRNIEPLLAMDTFVFLAESSLSLLPVLRIDVRHLIQMCYVAEVVKVAVTFILWPLGLKEEVLQQGDKETPGSDISDECYATTRHFFDSIVAELKANSVGRAEGSSFPAESGYVKAGEEPAPPNIIIALRRLVSSYALTFLRKSVILLHVQHGVDFPNTGFSDMGASELDRLTKALHLPTLDEIFMSVNPARSSNNEFDAIISGWIFHWNASRSGIRFEDHRLWPSLPHPAIFELVGLPKYFDSLIEEANRRRCPNSKKELSDPSICLFCGDIFCSQAVCCMHNKLGGCNQHLQKCGKNIGLFINIRKCTVLYLHNQNGSWHTAPYMDRHGEVDPGLRRNRQLILNQKRYDKLLRDVWLSHGIPATISRKLESEINNGGWETI</sequence>
<evidence type="ECO:0000256" key="4">
    <source>
        <dbReference type="ARBA" id="ARBA00022771"/>
    </source>
</evidence>
<dbReference type="Gene3D" id="1.10.10.2670">
    <property type="entry name" value="E3 ubiquitin-protein ligase"/>
    <property type="match status" value="1"/>
</dbReference>
<dbReference type="GO" id="GO:0000151">
    <property type="term" value="C:ubiquitin ligase complex"/>
    <property type="evidence" value="ECO:0007669"/>
    <property type="project" value="TreeGrafter"/>
</dbReference>
<dbReference type="SMART" id="SM00396">
    <property type="entry name" value="ZnF_UBR1"/>
    <property type="match status" value="1"/>
</dbReference>
<dbReference type="GO" id="GO:0016567">
    <property type="term" value="P:protein ubiquitination"/>
    <property type="evidence" value="ECO:0007669"/>
    <property type="project" value="UniProtKB-UniRule"/>
</dbReference>
<dbReference type="OrthoDB" id="26387at2759"/>
<dbReference type="InterPro" id="IPR042065">
    <property type="entry name" value="E3_ELL-like"/>
</dbReference>
<dbReference type="InterPro" id="IPR044046">
    <property type="entry name" value="E3_ligase_UBR-like_C"/>
</dbReference>
<comment type="function">
    <text evidence="9">Ubiquitin ligase protein which is a component of the N-end rule pathway. Recognizes and binds to proteins bearing specific N-terminal residues that are destabilizing according to the N-end rule, leading to their ubiquitination and subsequent degradation.</text>
</comment>
<dbReference type="PANTHER" id="PTHR21497">
    <property type="entry name" value="UBIQUITIN LIGASE E3 ALPHA-RELATED"/>
    <property type="match status" value="1"/>
</dbReference>
<dbReference type="SUPFAM" id="SSF46785">
    <property type="entry name" value="Winged helix' DNA-binding domain"/>
    <property type="match status" value="1"/>
</dbReference>
<dbReference type="GO" id="GO:0005737">
    <property type="term" value="C:cytoplasm"/>
    <property type="evidence" value="ECO:0007669"/>
    <property type="project" value="TreeGrafter"/>
</dbReference>
<evidence type="ECO:0000256" key="6">
    <source>
        <dbReference type="ARBA" id="ARBA00022833"/>
    </source>
</evidence>
<evidence type="ECO:0000256" key="10">
    <source>
        <dbReference type="SAM" id="MobiDB-lite"/>
    </source>
</evidence>
<dbReference type="EMBL" id="JAPQKI010000009">
    <property type="protein sequence ID" value="KAJ5090168.1"/>
    <property type="molecule type" value="Genomic_DNA"/>
</dbReference>
<keyword evidence="5 9" id="KW-0833">Ubl conjugation pathway</keyword>
<dbReference type="RefSeq" id="XP_056472150.1">
    <property type="nucleotide sequence ID" value="XM_056621344.1"/>
</dbReference>
<dbReference type="FunFam" id="2.10.110.30:FF:000001">
    <property type="entry name" value="E3 ubiquitin-protein ligase UBR2 isoform 1"/>
    <property type="match status" value="1"/>
</dbReference>
<dbReference type="InterPro" id="IPR003126">
    <property type="entry name" value="Znf_UBR"/>
</dbReference>
<keyword evidence="6 9" id="KW-0862">Zinc</keyword>
<comment type="pathway">
    <text evidence="9">Protein modification; protein ubiquitination.</text>
</comment>
<dbReference type="Proteomes" id="UP001149074">
    <property type="component" value="Unassembled WGS sequence"/>
</dbReference>
<proteinExistence type="inferred from homology"/>
<reference evidence="12" key="2">
    <citation type="journal article" date="2023" name="IMA Fungus">
        <title>Comparative genomic study of the Penicillium genus elucidates a diverse pangenome and 15 lateral gene transfer events.</title>
        <authorList>
            <person name="Petersen C."/>
            <person name="Sorensen T."/>
            <person name="Nielsen M.R."/>
            <person name="Sondergaard T.E."/>
            <person name="Sorensen J.L."/>
            <person name="Fitzpatrick D.A."/>
            <person name="Frisvad J.C."/>
            <person name="Nielsen K.L."/>
        </authorList>
    </citation>
    <scope>NUCLEOTIDE SEQUENCE</scope>
    <source>
        <strain evidence="12">IBT 30761</strain>
    </source>
</reference>
<keyword evidence="3 9" id="KW-0479">Metal-binding</keyword>
<keyword evidence="13" id="KW-1185">Reference proteome</keyword>
<evidence type="ECO:0000256" key="7">
    <source>
        <dbReference type="ARBA" id="ARBA00046341"/>
    </source>
</evidence>
<evidence type="ECO:0000313" key="12">
    <source>
        <dbReference type="EMBL" id="KAJ5090168.1"/>
    </source>
</evidence>
<feature type="region of interest" description="Disordered" evidence="10">
    <location>
        <begin position="470"/>
        <end position="511"/>
    </location>
</feature>
<dbReference type="Gene3D" id="2.10.110.30">
    <property type="match status" value="1"/>
</dbReference>
<dbReference type="EC" id="2.3.2.27" evidence="9"/>
<keyword evidence="2 9" id="KW-0808">Transferase</keyword>
<evidence type="ECO:0000256" key="5">
    <source>
        <dbReference type="ARBA" id="ARBA00022786"/>
    </source>
</evidence>
<evidence type="ECO:0000256" key="2">
    <source>
        <dbReference type="ARBA" id="ARBA00022679"/>
    </source>
</evidence>
<feature type="domain" description="UBR-type" evidence="11">
    <location>
        <begin position="84"/>
        <end position="156"/>
    </location>
</feature>
<dbReference type="GO" id="GO:0071596">
    <property type="term" value="P:ubiquitin-dependent protein catabolic process via the N-end rule pathway"/>
    <property type="evidence" value="ECO:0007669"/>
    <property type="project" value="UniProtKB-UniRule"/>
</dbReference>
<dbReference type="PROSITE" id="PS51157">
    <property type="entry name" value="ZF_UBR"/>
    <property type="match status" value="1"/>
</dbReference>
<comment type="caution">
    <text evidence="12">The sequence shown here is derived from an EMBL/GenBank/DDBJ whole genome shotgun (WGS) entry which is preliminary data.</text>
</comment>
<feature type="compositionally biased region" description="Polar residues" evidence="10">
    <location>
        <begin position="490"/>
        <end position="509"/>
    </location>
</feature>
<keyword evidence="4 9" id="KW-0863">Zinc-finger</keyword>
<dbReference type="InterPro" id="IPR039164">
    <property type="entry name" value="UBR1-like"/>
</dbReference>
<reference evidence="12" key="1">
    <citation type="submission" date="2022-11" db="EMBL/GenBank/DDBJ databases">
        <authorList>
            <person name="Petersen C."/>
        </authorList>
    </citation>
    <scope>NUCLEOTIDE SEQUENCE</scope>
    <source>
        <strain evidence="12">IBT 30761</strain>
    </source>
</reference>
<dbReference type="InterPro" id="IPR055194">
    <property type="entry name" value="UBR1-like_WH"/>
</dbReference>
<evidence type="ECO:0000259" key="11">
    <source>
        <dbReference type="PROSITE" id="PS51157"/>
    </source>
</evidence>
<evidence type="ECO:0000313" key="13">
    <source>
        <dbReference type="Proteomes" id="UP001149074"/>
    </source>
</evidence>
<evidence type="ECO:0000256" key="8">
    <source>
        <dbReference type="PROSITE-ProRule" id="PRU00508"/>
    </source>
</evidence>